<dbReference type="PANTHER" id="PTHR12919:SF20">
    <property type="entry name" value="SMALL RIBOSOMAL SUBUNIT PROTEIN BS16M"/>
    <property type="match status" value="1"/>
</dbReference>
<protein>
    <recommendedName>
        <fullName evidence="3">Small ribosomal subunit protein bS16</fullName>
    </recommendedName>
</protein>
<keyword evidence="2 3" id="KW-0687">Ribonucleoprotein</keyword>
<sequence length="137" mass="15437">MALKIRLRQQGRRNRLTYRLVVADSRSPRDGKYIELLGHYDPHLEPGKDIVVFEERLQHWVDNGAVLNPKVENLVKRSAPDVIKNLRKKTLAKKLKTATAKKAVTKKAVVKKAVVKKVATKKVAAKKAVTKKAKPAE</sequence>
<keyword evidence="1 3" id="KW-0689">Ribosomal protein</keyword>
<dbReference type="HAMAP" id="MF_00385">
    <property type="entry name" value="Ribosomal_bS16"/>
    <property type="match status" value="1"/>
</dbReference>
<dbReference type="GO" id="GO:0005737">
    <property type="term" value="C:cytoplasm"/>
    <property type="evidence" value="ECO:0007669"/>
    <property type="project" value="UniProtKB-ARBA"/>
</dbReference>
<dbReference type="SUPFAM" id="SSF54565">
    <property type="entry name" value="Ribosomal protein S16"/>
    <property type="match status" value="1"/>
</dbReference>
<dbReference type="GO" id="GO:0015935">
    <property type="term" value="C:small ribosomal subunit"/>
    <property type="evidence" value="ECO:0007669"/>
    <property type="project" value="TreeGrafter"/>
</dbReference>
<name>A0A2A4X823_UNCAE</name>
<gene>
    <name evidence="3" type="primary">rpsP</name>
    <name evidence="4" type="ORF">COB21_01645</name>
</gene>
<reference evidence="5" key="1">
    <citation type="submission" date="2017-08" db="EMBL/GenBank/DDBJ databases">
        <title>A dynamic microbial community with high functional redundancy inhabits the cold, oxic subseafloor aquifer.</title>
        <authorList>
            <person name="Tully B.J."/>
            <person name="Wheat C.G."/>
            <person name="Glazer B.T."/>
            <person name="Huber J.A."/>
        </authorList>
    </citation>
    <scope>NUCLEOTIDE SEQUENCE [LARGE SCALE GENOMIC DNA]</scope>
</reference>
<dbReference type="InterPro" id="IPR000307">
    <property type="entry name" value="Ribosomal_bS16"/>
</dbReference>
<dbReference type="InterPro" id="IPR023803">
    <property type="entry name" value="Ribosomal_bS16_dom_sf"/>
</dbReference>
<evidence type="ECO:0000313" key="5">
    <source>
        <dbReference type="Proteomes" id="UP000218775"/>
    </source>
</evidence>
<dbReference type="NCBIfam" id="TIGR00002">
    <property type="entry name" value="S16"/>
    <property type="match status" value="1"/>
</dbReference>
<accession>A0A2A4X823</accession>
<evidence type="ECO:0000256" key="3">
    <source>
        <dbReference type="HAMAP-Rule" id="MF_00385"/>
    </source>
</evidence>
<evidence type="ECO:0000256" key="1">
    <source>
        <dbReference type="ARBA" id="ARBA00022980"/>
    </source>
</evidence>
<proteinExistence type="inferred from homology"/>
<comment type="caution">
    <text evidence="4">The sequence shown here is derived from an EMBL/GenBank/DDBJ whole genome shotgun (WGS) entry which is preliminary data.</text>
</comment>
<dbReference type="GO" id="GO:0006412">
    <property type="term" value="P:translation"/>
    <property type="evidence" value="ECO:0007669"/>
    <property type="project" value="UniProtKB-UniRule"/>
</dbReference>
<dbReference type="PANTHER" id="PTHR12919">
    <property type="entry name" value="30S RIBOSOMAL PROTEIN S16"/>
    <property type="match status" value="1"/>
</dbReference>
<dbReference type="EMBL" id="NVUK01000008">
    <property type="protein sequence ID" value="PCI78197.1"/>
    <property type="molecule type" value="Genomic_DNA"/>
</dbReference>
<dbReference type="Pfam" id="PF00886">
    <property type="entry name" value="Ribosomal_S16"/>
    <property type="match status" value="1"/>
</dbReference>
<dbReference type="GO" id="GO:0003735">
    <property type="term" value="F:structural constituent of ribosome"/>
    <property type="evidence" value="ECO:0007669"/>
    <property type="project" value="InterPro"/>
</dbReference>
<organism evidence="4 5">
    <name type="scientific">Aerophobetes bacterium</name>
    <dbReference type="NCBI Taxonomy" id="2030807"/>
    <lineage>
        <taxon>Bacteria</taxon>
        <taxon>Candidatus Aerophobota</taxon>
    </lineage>
</organism>
<dbReference type="Proteomes" id="UP000218775">
    <property type="component" value="Unassembled WGS sequence"/>
</dbReference>
<evidence type="ECO:0000313" key="4">
    <source>
        <dbReference type="EMBL" id="PCI78197.1"/>
    </source>
</evidence>
<comment type="similarity">
    <text evidence="3">Belongs to the bacterial ribosomal protein bS16 family.</text>
</comment>
<dbReference type="AlphaFoldDB" id="A0A2A4X823"/>
<dbReference type="Gene3D" id="3.30.1320.10">
    <property type="match status" value="1"/>
</dbReference>
<evidence type="ECO:0000256" key="2">
    <source>
        <dbReference type="ARBA" id="ARBA00023274"/>
    </source>
</evidence>